<dbReference type="OrthoDB" id="2119228at2759"/>
<accession>A0A1L9VYL2</accession>
<feature type="signal peptide" evidence="1">
    <location>
        <begin position="1"/>
        <end position="20"/>
    </location>
</feature>
<name>A0A1L9VYL2_ASPGL</name>
<dbReference type="VEuPathDB" id="FungiDB:ASPGLDRAFT_21188"/>
<dbReference type="Proteomes" id="UP000184300">
    <property type="component" value="Unassembled WGS sequence"/>
</dbReference>
<keyword evidence="1" id="KW-0732">Signal</keyword>
<dbReference type="EMBL" id="KV878888">
    <property type="protein sequence ID" value="OJJ89014.1"/>
    <property type="molecule type" value="Genomic_DNA"/>
</dbReference>
<reference evidence="3" key="1">
    <citation type="journal article" date="2017" name="Genome Biol.">
        <title>Comparative genomics reveals high biological diversity and specific adaptations in the industrially and medically important fungal genus Aspergillus.</title>
        <authorList>
            <person name="de Vries R.P."/>
            <person name="Riley R."/>
            <person name="Wiebenga A."/>
            <person name="Aguilar-Osorio G."/>
            <person name="Amillis S."/>
            <person name="Uchima C.A."/>
            <person name="Anderluh G."/>
            <person name="Asadollahi M."/>
            <person name="Askin M."/>
            <person name="Barry K."/>
            <person name="Battaglia E."/>
            <person name="Bayram O."/>
            <person name="Benocci T."/>
            <person name="Braus-Stromeyer S.A."/>
            <person name="Caldana C."/>
            <person name="Canovas D."/>
            <person name="Cerqueira G.C."/>
            <person name="Chen F."/>
            <person name="Chen W."/>
            <person name="Choi C."/>
            <person name="Clum A."/>
            <person name="Dos Santos R.A."/>
            <person name="Damasio A.R."/>
            <person name="Diallinas G."/>
            <person name="Emri T."/>
            <person name="Fekete E."/>
            <person name="Flipphi M."/>
            <person name="Freyberg S."/>
            <person name="Gallo A."/>
            <person name="Gournas C."/>
            <person name="Habgood R."/>
            <person name="Hainaut M."/>
            <person name="Harispe M.L."/>
            <person name="Henrissat B."/>
            <person name="Hilden K.S."/>
            <person name="Hope R."/>
            <person name="Hossain A."/>
            <person name="Karabika E."/>
            <person name="Karaffa L."/>
            <person name="Karanyi Z."/>
            <person name="Krasevec N."/>
            <person name="Kuo A."/>
            <person name="Kusch H."/>
            <person name="LaButti K."/>
            <person name="Lagendijk E.L."/>
            <person name="Lapidus A."/>
            <person name="Levasseur A."/>
            <person name="Lindquist E."/>
            <person name="Lipzen A."/>
            <person name="Logrieco A.F."/>
            <person name="MacCabe A."/>
            <person name="Maekelae M.R."/>
            <person name="Malavazi I."/>
            <person name="Melin P."/>
            <person name="Meyer V."/>
            <person name="Mielnichuk N."/>
            <person name="Miskei M."/>
            <person name="Molnar A.P."/>
            <person name="Mule G."/>
            <person name="Ngan C.Y."/>
            <person name="Orejas M."/>
            <person name="Orosz E."/>
            <person name="Ouedraogo J.P."/>
            <person name="Overkamp K.M."/>
            <person name="Park H.-S."/>
            <person name="Perrone G."/>
            <person name="Piumi F."/>
            <person name="Punt P.J."/>
            <person name="Ram A.F."/>
            <person name="Ramon A."/>
            <person name="Rauscher S."/>
            <person name="Record E."/>
            <person name="Riano-Pachon D.M."/>
            <person name="Robert V."/>
            <person name="Roehrig J."/>
            <person name="Ruller R."/>
            <person name="Salamov A."/>
            <person name="Salih N.S."/>
            <person name="Samson R.A."/>
            <person name="Sandor E."/>
            <person name="Sanguinetti M."/>
            <person name="Schuetze T."/>
            <person name="Sepcic K."/>
            <person name="Shelest E."/>
            <person name="Sherlock G."/>
            <person name="Sophianopoulou V."/>
            <person name="Squina F.M."/>
            <person name="Sun H."/>
            <person name="Susca A."/>
            <person name="Todd R.B."/>
            <person name="Tsang A."/>
            <person name="Unkles S.E."/>
            <person name="van de Wiele N."/>
            <person name="van Rossen-Uffink D."/>
            <person name="Oliveira J.V."/>
            <person name="Vesth T.C."/>
            <person name="Visser J."/>
            <person name="Yu J.-H."/>
            <person name="Zhou M."/>
            <person name="Andersen M.R."/>
            <person name="Archer D.B."/>
            <person name="Baker S.E."/>
            <person name="Benoit I."/>
            <person name="Brakhage A.A."/>
            <person name="Braus G.H."/>
            <person name="Fischer R."/>
            <person name="Frisvad J.C."/>
            <person name="Goldman G.H."/>
            <person name="Houbraken J."/>
            <person name="Oakley B."/>
            <person name="Pocsi I."/>
            <person name="Scazzocchio C."/>
            <person name="Seiboth B."/>
            <person name="vanKuyk P.A."/>
            <person name="Wortman J."/>
            <person name="Dyer P.S."/>
            <person name="Grigoriev I.V."/>
        </authorList>
    </citation>
    <scope>NUCLEOTIDE SEQUENCE [LARGE SCALE GENOMIC DNA]</scope>
    <source>
        <strain evidence="3">CBS 516.65</strain>
    </source>
</reference>
<organism evidence="2 3">
    <name type="scientific">Aspergillus glaucus CBS 516.65</name>
    <dbReference type="NCBI Taxonomy" id="1160497"/>
    <lineage>
        <taxon>Eukaryota</taxon>
        <taxon>Fungi</taxon>
        <taxon>Dikarya</taxon>
        <taxon>Ascomycota</taxon>
        <taxon>Pezizomycotina</taxon>
        <taxon>Eurotiomycetes</taxon>
        <taxon>Eurotiomycetidae</taxon>
        <taxon>Eurotiales</taxon>
        <taxon>Aspergillaceae</taxon>
        <taxon>Aspergillus</taxon>
        <taxon>Aspergillus subgen. Aspergillus</taxon>
    </lineage>
</organism>
<evidence type="ECO:0000256" key="1">
    <source>
        <dbReference type="SAM" id="SignalP"/>
    </source>
</evidence>
<proteinExistence type="predicted"/>
<evidence type="ECO:0000313" key="2">
    <source>
        <dbReference type="EMBL" id="OJJ89014.1"/>
    </source>
</evidence>
<dbReference type="AlphaFoldDB" id="A0A1L9VYL2"/>
<sequence length="169" mass="18085">MKTSTLPLTLLASYAMGVIGTPIAAEQRPGQQHSEDGRSPVILSLGVYAFVEAAGLTPVKTMLPGTTPTTTAPSIFATREVGAAIWRSMVPPMVVMPLLQPMTIGTALGCIKERRQTKIVDCEYSGDYGRDGICYTSVKDRFSSGRNKFFTRYAMPCAGQNAILSSDTG</sequence>
<evidence type="ECO:0000313" key="3">
    <source>
        <dbReference type="Proteomes" id="UP000184300"/>
    </source>
</evidence>
<dbReference type="RefSeq" id="XP_022405676.1">
    <property type="nucleotide sequence ID" value="XM_022543071.1"/>
</dbReference>
<feature type="chain" id="PRO_5012611999" evidence="1">
    <location>
        <begin position="21"/>
        <end position="169"/>
    </location>
</feature>
<dbReference type="GeneID" id="34459332"/>
<keyword evidence="3" id="KW-1185">Reference proteome</keyword>
<protein>
    <submittedName>
        <fullName evidence="2">Uncharacterized protein</fullName>
    </submittedName>
</protein>
<gene>
    <name evidence="2" type="ORF">ASPGLDRAFT_21188</name>
</gene>